<dbReference type="VEuPathDB" id="VectorBase:ISCI003945"/>
<feature type="compositionally biased region" description="Low complexity" evidence="1">
    <location>
        <begin position="60"/>
        <end position="75"/>
    </location>
</feature>
<dbReference type="EnsemblMetazoa" id="ISCW003945-RA">
    <property type="protein sequence ID" value="ISCW003945-PA"/>
    <property type="gene ID" value="ISCW003945"/>
</dbReference>
<proteinExistence type="predicted"/>
<dbReference type="EMBL" id="ABJB010597184">
    <property type="status" value="NOT_ANNOTATED_CDS"/>
    <property type="molecule type" value="Genomic_DNA"/>
</dbReference>
<dbReference type="Proteomes" id="UP000001555">
    <property type="component" value="Unassembled WGS sequence"/>
</dbReference>
<gene>
    <name evidence="2" type="ORF">IscW_ISCW003945</name>
</gene>
<feature type="region of interest" description="Disordered" evidence="1">
    <location>
        <begin position="26"/>
        <end position="122"/>
    </location>
</feature>
<feature type="compositionally biased region" description="Polar residues" evidence="1">
    <location>
        <begin position="33"/>
        <end position="45"/>
    </location>
</feature>
<reference evidence="2 4" key="1">
    <citation type="submission" date="2008-03" db="EMBL/GenBank/DDBJ databases">
        <title>Annotation of Ixodes scapularis.</title>
        <authorList>
            <consortium name="Ixodes scapularis Genome Project Consortium"/>
            <person name="Caler E."/>
            <person name="Hannick L.I."/>
            <person name="Bidwell S."/>
            <person name="Joardar V."/>
            <person name="Thiagarajan M."/>
            <person name="Amedeo P."/>
            <person name="Galinsky K.J."/>
            <person name="Schobel S."/>
            <person name="Inman J."/>
            <person name="Hostetler J."/>
            <person name="Miller J."/>
            <person name="Hammond M."/>
            <person name="Megy K."/>
            <person name="Lawson D."/>
            <person name="Kodira C."/>
            <person name="Sutton G."/>
            <person name="Meyer J."/>
            <person name="Hill C.A."/>
            <person name="Birren B."/>
            <person name="Nene V."/>
            <person name="Collins F."/>
            <person name="Alarcon-Chaidez F."/>
            <person name="Wikel S."/>
            <person name="Strausberg R."/>
        </authorList>
    </citation>
    <scope>NUCLEOTIDE SEQUENCE [LARGE SCALE GENOMIC DNA]</scope>
    <source>
        <strain evidence="4">Wikel</strain>
        <strain evidence="2">Wikel colony</strain>
    </source>
</reference>
<evidence type="ECO:0000313" key="3">
    <source>
        <dbReference type="EnsemblMetazoa" id="ISCW003945-PA"/>
    </source>
</evidence>
<protein>
    <submittedName>
        <fullName evidence="2 3">Uncharacterized protein</fullName>
    </submittedName>
</protein>
<accession>B7PII6</accession>
<dbReference type="VEuPathDB" id="VectorBase:ISCW003945"/>
<name>B7PII6_IXOSC</name>
<dbReference type="PaxDb" id="6945-B7PII6"/>
<dbReference type="EMBL" id="DS719546">
    <property type="protein sequence ID" value="EEC06408.1"/>
    <property type="molecule type" value="Genomic_DNA"/>
</dbReference>
<organism>
    <name type="scientific">Ixodes scapularis</name>
    <name type="common">Black-legged tick</name>
    <name type="synonym">Deer tick</name>
    <dbReference type="NCBI Taxonomy" id="6945"/>
    <lineage>
        <taxon>Eukaryota</taxon>
        <taxon>Metazoa</taxon>
        <taxon>Ecdysozoa</taxon>
        <taxon>Arthropoda</taxon>
        <taxon>Chelicerata</taxon>
        <taxon>Arachnida</taxon>
        <taxon>Acari</taxon>
        <taxon>Parasitiformes</taxon>
        <taxon>Ixodida</taxon>
        <taxon>Ixodoidea</taxon>
        <taxon>Ixodidae</taxon>
        <taxon>Ixodinae</taxon>
        <taxon>Ixodes</taxon>
    </lineage>
</organism>
<dbReference type="AlphaFoldDB" id="B7PII6"/>
<dbReference type="HOGENOM" id="CLU_2029236_0_0_1"/>
<reference evidence="3" key="2">
    <citation type="submission" date="2020-05" db="UniProtKB">
        <authorList>
            <consortium name="EnsemblMetazoa"/>
        </authorList>
    </citation>
    <scope>IDENTIFICATION</scope>
    <source>
        <strain evidence="3">wikel</strain>
    </source>
</reference>
<sequence>MEFAPVGLKRFFAQVLVLWRFGPTQKAEHAETSPLTQSKTPSTVQDEACWNSGNILGPGTRPDSAAADDATATRRPNPDGGGHGARILGSPRAVDFDDDGLATTHAASPGYSVSRLRAAATQ</sequence>
<evidence type="ECO:0000256" key="1">
    <source>
        <dbReference type="SAM" id="MobiDB-lite"/>
    </source>
</evidence>
<evidence type="ECO:0000313" key="2">
    <source>
        <dbReference type="EMBL" id="EEC06408.1"/>
    </source>
</evidence>
<dbReference type="InParanoid" id="B7PII6"/>
<evidence type="ECO:0000313" key="4">
    <source>
        <dbReference type="Proteomes" id="UP000001555"/>
    </source>
</evidence>
<keyword evidence="4" id="KW-1185">Reference proteome</keyword>